<proteinExistence type="predicted"/>
<dbReference type="Gene3D" id="3.80.10.10">
    <property type="entry name" value="Ribonuclease Inhibitor"/>
    <property type="match status" value="1"/>
</dbReference>
<keyword evidence="2" id="KW-0611">Plant defense</keyword>
<dbReference type="Proteomes" id="UP000237105">
    <property type="component" value="Unassembled WGS sequence"/>
</dbReference>
<evidence type="ECO:0000256" key="2">
    <source>
        <dbReference type="ARBA" id="ARBA00022821"/>
    </source>
</evidence>
<sequence>MEIVGHNAFSFLNSKAVVKQIVQQCAGLPLAVVTVAGSLKGSVNVDEWEIALEELRECTKGSTSDGIFKRLKFSYDRLNDTRLQNCLLYCALFPEDRLIKRDSLIEYLKAEEIIEEKNTRQFQIKKGLKLNSIPDEEYWKDDVVKVSLMYNNVTDIPPSIIQSPKCLTLFTLLLCKNPLHIVSDHFFLYMTGLHVLDLSYTKIKKLPESVSDLVNLTVLLLKRCEDLKNVPSLAKLKGLRKLDFFGAGINEVPQGMEMLVKLRYLDFRSSRLKFMPDGVLCKLCNLQYLSLMCHSYTPRIKVEELAYFRKLETFHVLIDDIYNFTKYARFVEKGGLTNYKLLEVPSIGVRGDNIVSLGECNLSERILLPEDVDDLFIYHCDINARDL</sequence>
<dbReference type="SUPFAM" id="SSF52540">
    <property type="entry name" value="P-loop containing nucleoside triphosphate hydrolases"/>
    <property type="match status" value="1"/>
</dbReference>
<dbReference type="SUPFAM" id="SSF52058">
    <property type="entry name" value="L domain-like"/>
    <property type="match status" value="1"/>
</dbReference>
<organism evidence="4 5">
    <name type="scientific">Parasponia andersonii</name>
    <name type="common">Sponia andersonii</name>
    <dbReference type="NCBI Taxonomy" id="3476"/>
    <lineage>
        <taxon>Eukaryota</taxon>
        <taxon>Viridiplantae</taxon>
        <taxon>Streptophyta</taxon>
        <taxon>Embryophyta</taxon>
        <taxon>Tracheophyta</taxon>
        <taxon>Spermatophyta</taxon>
        <taxon>Magnoliopsida</taxon>
        <taxon>eudicotyledons</taxon>
        <taxon>Gunneridae</taxon>
        <taxon>Pentapetalae</taxon>
        <taxon>rosids</taxon>
        <taxon>fabids</taxon>
        <taxon>Rosales</taxon>
        <taxon>Cannabaceae</taxon>
        <taxon>Parasponia</taxon>
    </lineage>
</organism>
<dbReference type="InterPro" id="IPR044974">
    <property type="entry name" value="Disease_R_plants"/>
</dbReference>
<dbReference type="GO" id="GO:0043531">
    <property type="term" value="F:ADP binding"/>
    <property type="evidence" value="ECO:0007669"/>
    <property type="project" value="InterPro"/>
</dbReference>
<protein>
    <submittedName>
        <fullName evidence="4">NB-ARC domain containing protein</fullName>
    </submittedName>
</protein>
<name>A0A2P5B1W1_PARAD</name>
<comment type="caution">
    <text evidence="4">The sequence shown here is derived from an EMBL/GenBank/DDBJ whole genome shotgun (WGS) entry which is preliminary data.</text>
</comment>
<dbReference type="PANTHER" id="PTHR23155:SF1032">
    <property type="entry name" value="NB-ARC DOMAIN-CONTAINING PROTEIN"/>
    <property type="match status" value="1"/>
</dbReference>
<keyword evidence="1" id="KW-0677">Repeat</keyword>
<accession>A0A2P5B1W1</accession>
<evidence type="ECO:0000313" key="5">
    <source>
        <dbReference type="Proteomes" id="UP000237105"/>
    </source>
</evidence>
<reference evidence="5" key="1">
    <citation type="submission" date="2016-06" db="EMBL/GenBank/DDBJ databases">
        <title>Parallel loss of symbiosis genes in relatives of nitrogen-fixing non-legume Parasponia.</title>
        <authorList>
            <person name="Van Velzen R."/>
            <person name="Holmer R."/>
            <person name="Bu F."/>
            <person name="Rutten L."/>
            <person name="Van Zeijl A."/>
            <person name="Liu W."/>
            <person name="Santuari L."/>
            <person name="Cao Q."/>
            <person name="Sharma T."/>
            <person name="Shen D."/>
            <person name="Roswanjaya Y."/>
            <person name="Wardhani T."/>
            <person name="Kalhor M.S."/>
            <person name="Jansen J."/>
            <person name="Van den Hoogen J."/>
            <person name="Gungor B."/>
            <person name="Hartog M."/>
            <person name="Hontelez J."/>
            <person name="Verver J."/>
            <person name="Yang W.-C."/>
            <person name="Schijlen E."/>
            <person name="Repin R."/>
            <person name="Schilthuizen M."/>
            <person name="Schranz E."/>
            <person name="Heidstra R."/>
            <person name="Miyata K."/>
            <person name="Fedorova E."/>
            <person name="Kohlen W."/>
            <person name="Bisseling T."/>
            <person name="Smit S."/>
            <person name="Geurts R."/>
        </authorList>
    </citation>
    <scope>NUCLEOTIDE SEQUENCE [LARGE SCALE GENOMIC DNA]</scope>
    <source>
        <strain evidence="5">cv. WU1-14</strain>
    </source>
</reference>
<dbReference type="PANTHER" id="PTHR23155">
    <property type="entry name" value="DISEASE RESISTANCE PROTEIN RP"/>
    <property type="match status" value="1"/>
</dbReference>
<feature type="domain" description="Disease resistance R13L4/SHOC-2-like LRR" evidence="3">
    <location>
        <begin position="193"/>
        <end position="358"/>
    </location>
</feature>
<dbReference type="Pfam" id="PF23598">
    <property type="entry name" value="LRR_14"/>
    <property type="match status" value="1"/>
</dbReference>
<evidence type="ECO:0000259" key="3">
    <source>
        <dbReference type="Pfam" id="PF23598"/>
    </source>
</evidence>
<dbReference type="InterPro" id="IPR032675">
    <property type="entry name" value="LRR_dom_sf"/>
</dbReference>
<dbReference type="EMBL" id="JXTB01000384">
    <property type="protein sequence ID" value="PON42763.1"/>
    <property type="molecule type" value="Genomic_DNA"/>
</dbReference>
<dbReference type="OrthoDB" id="1926275at2759"/>
<dbReference type="InterPro" id="IPR042197">
    <property type="entry name" value="Apaf_helical"/>
</dbReference>
<evidence type="ECO:0000313" key="4">
    <source>
        <dbReference type="EMBL" id="PON42763.1"/>
    </source>
</evidence>
<dbReference type="AlphaFoldDB" id="A0A2P5B1W1"/>
<keyword evidence="5" id="KW-1185">Reference proteome</keyword>
<dbReference type="GO" id="GO:0098542">
    <property type="term" value="P:defense response to other organism"/>
    <property type="evidence" value="ECO:0007669"/>
    <property type="project" value="TreeGrafter"/>
</dbReference>
<evidence type="ECO:0000256" key="1">
    <source>
        <dbReference type="ARBA" id="ARBA00022737"/>
    </source>
</evidence>
<dbReference type="Gene3D" id="1.10.8.430">
    <property type="entry name" value="Helical domain of apoptotic protease-activating factors"/>
    <property type="match status" value="1"/>
</dbReference>
<dbReference type="InterPro" id="IPR055414">
    <property type="entry name" value="LRR_R13L4/SHOC2-like"/>
</dbReference>
<gene>
    <name evidence="4" type="ORF">PanWU01x14_279400</name>
</gene>
<dbReference type="InterPro" id="IPR027417">
    <property type="entry name" value="P-loop_NTPase"/>
</dbReference>